<dbReference type="Pfam" id="PF17177">
    <property type="entry name" value="PPR_long"/>
    <property type="match status" value="1"/>
</dbReference>
<evidence type="ECO:0000256" key="2">
    <source>
        <dbReference type="SAM" id="MobiDB-lite"/>
    </source>
</evidence>
<dbReference type="InterPro" id="IPR033443">
    <property type="entry name" value="PROP1-like_PPR_dom"/>
</dbReference>
<dbReference type="Gene3D" id="1.25.40.10">
    <property type="entry name" value="Tetratricopeptide repeat domain"/>
    <property type="match status" value="1"/>
</dbReference>
<feature type="region of interest" description="Disordered" evidence="2">
    <location>
        <begin position="649"/>
        <end position="670"/>
    </location>
</feature>
<dbReference type="GO" id="GO:0001682">
    <property type="term" value="P:tRNA 5'-leader removal"/>
    <property type="evidence" value="ECO:0007669"/>
    <property type="project" value="TreeGrafter"/>
</dbReference>
<dbReference type="Proteomes" id="UP001190700">
    <property type="component" value="Unassembled WGS sequence"/>
</dbReference>
<evidence type="ECO:0000313" key="4">
    <source>
        <dbReference type="EMBL" id="KAK3284626.1"/>
    </source>
</evidence>
<keyword evidence="5" id="KW-1185">Reference proteome</keyword>
<feature type="region of interest" description="Disordered" evidence="2">
    <location>
        <begin position="59"/>
        <end position="108"/>
    </location>
</feature>
<organism evidence="4 5">
    <name type="scientific">Cymbomonas tetramitiformis</name>
    <dbReference type="NCBI Taxonomy" id="36881"/>
    <lineage>
        <taxon>Eukaryota</taxon>
        <taxon>Viridiplantae</taxon>
        <taxon>Chlorophyta</taxon>
        <taxon>Pyramimonadophyceae</taxon>
        <taxon>Pyramimonadales</taxon>
        <taxon>Pyramimonadaceae</taxon>
        <taxon>Cymbomonas</taxon>
    </lineage>
</organism>
<protein>
    <recommendedName>
        <fullName evidence="3">PROP1-like PPR domain-containing protein</fullName>
    </recommendedName>
</protein>
<reference evidence="4 5" key="1">
    <citation type="journal article" date="2015" name="Genome Biol. Evol.">
        <title>Comparative Genomics of a Bacterivorous Green Alga Reveals Evolutionary Causalities and Consequences of Phago-Mixotrophic Mode of Nutrition.</title>
        <authorList>
            <person name="Burns J.A."/>
            <person name="Paasch A."/>
            <person name="Narechania A."/>
            <person name="Kim E."/>
        </authorList>
    </citation>
    <scope>NUCLEOTIDE SEQUENCE [LARGE SCALE GENOMIC DNA]</scope>
    <source>
        <strain evidence="4 5">PLY_AMNH</strain>
    </source>
</reference>
<keyword evidence="1" id="KW-0677">Repeat</keyword>
<dbReference type="GO" id="GO:0004526">
    <property type="term" value="F:ribonuclease P activity"/>
    <property type="evidence" value="ECO:0007669"/>
    <property type="project" value="TreeGrafter"/>
</dbReference>
<dbReference type="Gene3D" id="3.40.50.11980">
    <property type="match status" value="1"/>
</dbReference>
<proteinExistence type="predicted"/>
<gene>
    <name evidence="4" type="ORF">CYMTET_7728</name>
</gene>
<feature type="domain" description="PROP1-like PPR" evidence="3">
    <location>
        <begin position="175"/>
        <end position="343"/>
    </location>
</feature>
<dbReference type="AlphaFoldDB" id="A0AAE0LGK7"/>
<evidence type="ECO:0000313" key="5">
    <source>
        <dbReference type="Proteomes" id="UP001190700"/>
    </source>
</evidence>
<feature type="compositionally biased region" description="Polar residues" evidence="2">
    <location>
        <begin position="89"/>
        <end position="98"/>
    </location>
</feature>
<evidence type="ECO:0000259" key="3">
    <source>
        <dbReference type="Pfam" id="PF17177"/>
    </source>
</evidence>
<dbReference type="PANTHER" id="PTHR13547">
    <property type="match status" value="1"/>
</dbReference>
<name>A0AAE0LGK7_9CHLO</name>
<evidence type="ECO:0000256" key="1">
    <source>
        <dbReference type="ARBA" id="ARBA00022737"/>
    </source>
</evidence>
<dbReference type="EMBL" id="LGRX02002217">
    <property type="protein sequence ID" value="KAK3284626.1"/>
    <property type="molecule type" value="Genomic_DNA"/>
</dbReference>
<dbReference type="PANTHER" id="PTHR13547:SF1">
    <property type="entry name" value="MITOCHONDRIAL RIBONUCLEASE P CATALYTIC SUBUNIT"/>
    <property type="match status" value="1"/>
</dbReference>
<dbReference type="InterPro" id="IPR011990">
    <property type="entry name" value="TPR-like_helical_dom_sf"/>
</dbReference>
<sequence length="726" mass="80396">MRAASTYQGFARSINSVRTAREGFPLVGTQRTSALHKDPVAASTSCEFKIRTSLRSWPGKPYSTSVSAPGLADKLVGGTSGRRPHARKASTTEAQQTGSEGGKMQSVASLLSSAEFAEEEHRPVERLTATPEQRKAEWCAELATAVKTLGKMQRKPKGSPSTTSPEHVHAELTEQCTAAVAVWRAAQAHNCQLPWQLCNGLLYLLAEACERALSNSPPDPESALSWCVIAEEVYAANTAKGRHEGAQYEAAASSLLKCLCSCQKIELAVELLEEVVSHKEAKRRTFGPVLAVYASRRDTESFRTIWDMMMAERARGVTPGEAQLLDAVRVAAPQEAKIALLQVLPELLADVGAEMWPSAVSPSAAAEIQELLGSARAHVVSIARDSDGLCPLTGRRLSLITLTQEDREAMLQGLFQLAREDDRTRKRSRKGQRVATTHRARAGSDFVAERLGTFQHWLQQRHNVASGGRPLRYVVDGANVAYCRQNFGEGGFSFYQINLVLNHLVEVEGCSWDEILLLMPKKYLNDGACQEAKPPRPNLSPRVEVAQEDLDLVQRWRDKGVLEAVPYGADDDWWWLLSCVSDSLTQGFEVVDDSTSVIPSHSQHLPMCITNDNMRDHRLYILESRSFTRFKASQLVRFDIMERLVSAQPEDENKQYEEKEEASDECMGAESPATQGHYVVLTPPPLFSREIQTNMDQTVWHLPIHNSDGPAEIEDGEEWLVITLHC</sequence>
<comment type="caution">
    <text evidence="4">The sequence shown here is derived from an EMBL/GenBank/DDBJ whole genome shotgun (WGS) entry which is preliminary data.</text>
</comment>
<accession>A0AAE0LGK7</accession>